<evidence type="ECO:0000313" key="1">
    <source>
        <dbReference type="EMBL" id="EFA22496.1"/>
    </source>
</evidence>
<organism evidence="1 2">
    <name type="scientific">Bifidobacterium gallicum DSM 20093 = LMG 11596</name>
    <dbReference type="NCBI Taxonomy" id="561180"/>
    <lineage>
        <taxon>Bacteria</taxon>
        <taxon>Bacillati</taxon>
        <taxon>Actinomycetota</taxon>
        <taxon>Actinomycetes</taxon>
        <taxon>Bifidobacteriales</taxon>
        <taxon>Bifidobacteriaceae</taxon>
        <taxon>Bifidobacterium</taxon>
    </lineage>
</organism>
<proteinExistence type="predicted"/>
<protein>
    <submittedName>
        <fullName evidence="1">Uncharacterized protein</fullName>
    </submittedName>
</protein>
<name>D1NWL0_9BIFI</name>
<evidence type="ECO:0000313" key="2">
    <source>
        <dbReference type="Proteomes" id="UP000003656"/>
    </source>
</evidence>
<gene>
    <name evidence="1" type="ORF">BIFGAL_04264</name>
</gene>
<reference evidence="1 2" key="1">
    <citation type="submission" date="2009-11" db="EMBL/GenBank/DDBJ databases">
        <authorList>
            <person name="Weinstock G."/>
            <person name="Sodergren E."/>
            <person name="Clifton S."/>
            <person name="Fulton L."/>
            <person name="Fulton B."/>
            <person name="Courtney L."/>
            <person name="Fronick C."/>
            <person name="Harrison M."/>
            <person name="Strong C."/>
            <person name="Farmer C."/>
            <person name="Delahaunty K."/>
            <person name="Markovic C."/>
            <person name="Hall O."/>
            <person name="Minx P."/>
            <person name="Tomlinson C."/>
            <person name="Mitreva M."/>
            <person name="Nelson J."/>
            <person name="Hou S."/>
            <person name="Wollam A."/>
            <person name="Pepin K.H."/>
            <person name="Johnson M."/>
            <person name="Bhonagiri V."/>
            <person name="Nash W.E."/>
            <person name="Warren W."/>
            <person name="Chinwalla A."/>
            <person name="Mardis E.R."/>
            <person name="Wilson R.K."/>
        </authorList>
    </citation>
    <scope>NUCLEOTIDE SEQUENCE [LARGE SCALE GENOMIC DNA]</scope>
    <source>
        <strain evidence="1 2">DSM 20093</strain>
    </source>
</reference>
<dbReference type="EMBL" id="ABXB03000004">
    <property type="protein sequence ID" value="EFA22496.1"/>
    <property type="molecule type" value="Genomic_DNA"/>
</dbReference>
<dbReference type="Proteomes" id="UP000003656">
    <property type="component" value="Unassembled WGS sequence"/>
</dbReference>
<sequence length="40" mass="4038">MGEDPERMAALDGDAALVVDRGIEGSDLAHGTPLCAGNGR</sequence>
<comment type="caution">
    <text evidence="1">The sequence shown here is derived from an EMBL/GenBank/DDBJ whole genome shotgun (WGS) entry which is preliminary data.</text>
</comment>
<accession>D1NWL0</accession>
<dbReference type="AlphaFoldDB" id="D1NWL0"/>